<name>A0A6V7QNC1_ANACO</name>
<dbReference type="InterPro" id="IPR012334">
    <property type="entry name" value="Pectin_lyas_fold"/>
</dbReference>
<organism evidence="10">
    <name type="scientific">Ananas comosus var. bracteatus</name>
    <name type="common">red pineapple</name>
    <dbReference type="NCBI Taxonomy" id="296719"/>
    <lineage>
        <taxon>Eukaryota</taxon>
        <taxon>Viridiplantae</taxon>
        <taxon>Streptophyta</taxon>
        <taxon>Embryophyta</taxon>
        <taxon>Tracheophyta</taxon>
        <taxon>Spermatophyta</taxon>
        <taxon>Magnoliopsida</taxon>
        <taxon>Liliopsida</taxon>
        <taxon>Poales</taxon>
        <taxon>Bromeliaceae</taxon>
        <taxon>Bromelioideae</taxon>
        <taxon>Ananas</taxon>
    </lineage>
</organism>
<dbReference type="GO" id="GO:0004650">
    <property type="term" value="F:polygalacturonase activity"/>
    <property type="evidence" value="ECO:0007669"/>
    <property type="project" value="InterPro"/>
</dbReference>
<dbReference type="EMBL" id="LR862137">
    <property type="protein sequence ID" value="CAD1844722.1"/>
    <property type="molecule type" value="Genomic_DNA"/>
</dbReference>
<protein>
    <submittedName>
        <fullName evidence="10">Uncharacterized protein</fullName>
    </submittedName>
</protein>
<dbReference type="InterPro" id="IPR000743">
    <property type="entry name" value="Glyco_hydro_28"/>
</dbReference>
<evidence type="ECO:0000313" key="10">
    <source>
        <dbReference type="EMBL" id="CAD1844722.1"/>
    </source>
</evidence>
<accession>A0A6V7QNC1</accession>
<evidence type="ECO:0000256" key="1">
    <source>
        <dbReference type="ARBA" id="ARBA00004191"/>
    </source>
</evidence>
<keyword evidence="6 9" id="KW-0326">Glycosidase</keyword>
<keyword evidence="7" id="KW-0961">Cell wall biogenesis/degradation</keyword>
<dbReference type="PROSITE" id="PS00502">
    <property type="entry name" value="POLYGALACTURONASE"/>
    <property type="match status" value="1"/>
</dbReference>
<gene>
    <name evidence="10" type="ORF">CB5_LOCUS27933</name>
</gene>
<dbReference type="PANTHER" id="PTHR31375">
    <property type="match status" value="1"/>
</dbReference>
<feature type="active site" evidence="8">
    <location>
        <position position="328"/>
    </location>
</feature>
<keyword evidence="5 9" id="KW-0378">Hydrolase</keyword>
<sequence>MDKIDEDYVDLYNVAANKRSTFLHVIYPKSWIPPQHVSPHGGVIGRGNVEKTSDNVALLRLKFEIIVHKRQENKSLMSHASEDGSIIYGMNGPDRIFITILILLLRLTRSAIPAVDENLFNVMDYGAKGDNTTDDTDAFKKAWADTCGSTDSSPTLLVPFGRTFLVKPTEFQGQCKSSFVNFQIMGDILAPDGPSAWEGIEPTLWLGFREVNGLSVSGSGRLDGRGNYWWSHKCNSFDNNEMLRFLACDDLQVSNLSFVNSPQMHLVIHGCQRVNVTDLRITSPATSPNTDGIHVDNSQHVGINQSTIATGDQTSDIYITGITCGPGHGISVGSLGKDGVSASVENIHVSNVNFYSTTNGARIKTWQGGKGFARSILFENINFTDVKNPVIIDQYYCDGSHNCPDKPEAVEISNITYAYLQGTSDDQTAVTFNCSQTVGCSDIRLGFVNISSTPTGEETNSYCINAHGDTQGYVIPDVRCLQR</sequence>
<comment type="subcellular location">
    <subcellularLocation>
        <location evidence="1">Secreted</location>
        <location evidence="1">Cell wall</location>
    </subcellularLocation>
</comment>
<proteinExistence type="inferred from homology"/>
<dbReference type="InterPro" id="IPR006626">
    <property type="entry name" value="PbH1"/>
</dbReference>
<dbReference type="SUPFAM" id="SSF51126">
    <property type="entry name" value="Pectin lyase-like"/>
    <property type="match status" value="1"/>
</dbReference>
<dbReference type="InterPro" id="IPR011050">
    <property type="entry name" value="Pectin_lyase_fold/virulence"/>
</dbReference>
<evidence type="ECO:0000256" key="5">
    <source>
        <dbReference type="ARBA" id="ARBA00022801"/>
    </source>
</evidence>
<reference evidence="10" key="1">
    <citation type="submission" date="2020-07" db="EMBL/GenBank/DDBJ databases">
        <authorList>
            <person name="Lin J."/>
        </authorList>
    </citation>
    <scope>NUCLEOTIDE SEQUENCE</scope>
</reference>
<comment type="similarity">
    <text evidence="2 9">Belongs to the glycosyl hydrolase 28 family.</text>
</comment>
<dbReference type="GO" id="GO:0005975">
    <property type="term" value="P:carbohydrate metabolic process"/>
    <property type="evidence" value="ECO:0007669"/>
    <property type="project" value="InterPro"/>
</dbReference>
<dbReference type="SMART" id="SM00710">
    <property type="entry name" value="PbH1"/>
    <property type="match status" value="4"/>
</dbReference>
<evidence type="ECO:0000256" key="7">
    <source>
        <dbReference type="ARBA" id="ARBA00023316"/>
    </source>
</evidence>
<dbReference type="Pfam" id="PF00295">
    <property type="entry name" value="Glyco_hydro_28"/>
    <property type="match status" value="1"/>
</dbReference>
<dbReference type="AlphaFoldDB" id="A0A6V7QNC1"/>
<evidence type="ECO:0000256" key="6">
    <source>
        <dbReference type="ARBA" id="ARBA00023295"/>
    </source>
</evidence>
<evidence type="ECO:0000256" key="3">
    <source>
        <dbReference type="ARBA" id="ARBA00022512"/>
    </source>
</evidence>
<keyword evidence="4" id="KW-0964">Secreted</keyword>
<dbReference type="Gene3D" id="2.160.20.10">
    <property type="entry name" value="Single-stranded right-handed beta-helix, Pectin lyase-like"/>
    <property type="match status" value="1"/>
</dbReference>
<evidence type="ECO:0000256" key="2">
    <source>
        <dbReference type="ARBA" id="ARBA00008834"/>
    </source>
</evidence>
<keyword evidence="3" id="KW-0134">Cell wall</keyword>
<dbReference type="GO" id="GO:0071555">
    <property type="term" value="P:cell wall organization"/>
    <property type="evidence" value="ECO:0007669"/>
    <property type="project" value="UniProtKB-KW"/>
</dbReference>
<evidence type="ECO:0000256" key="4">
    <source>
        <dbReference type="ARBA" id="ARBA00022525"/>
    </source>
</evidence>
<evidence type="ECO:0000256" key="9">
    <source>
        <dbReference type="RuleBase" id="RU361169"/>
    </source>
</evidence>
<evidence type="ECO:0000256" key="8">
    <source>
        <dbReference type="PROSITE-ProRule" id="PRU10052"/>
    </source>
</evidence>